<evidence type="ECO:0000256" key="7">
    <source>
        <dbReference type="RuleBase" id="RU003619"/>
    </source>
</evidence>
<keyword evidence="2 6" id="KW-0699">rRNA-binding</keyword>
<keyword evidence="4 6" id="KW-0689">Ribosomal protein</keyword>
<dbReference type="GO" id="GO:0019843">
    <property type="term" value="F:rRNA binding"/>
    <property type="evidence" value="ECO:0007669"/>
    <property type="project" value="UniProtKB-UniRule"/>
</dbReference>
<dbReference type="NCBIfam" id="TIGR01029">
    <property type="entry name" value="rpsG_bact"/>
    <property type="match status" value="1"/>
</dbReference>
<evidence type="ECO:0000256" key="5">
    <source>
        <dbReference type="ARBA" id="ARBA00023274"/>
    </source>
</evidence>
<dbReference type="CDD" id="cd14869">
    <property type="entry name" value="uS7_Bacteria"/>
    <property type="match status" value="1"/>
</dbReference>
<dbReference type="PROSITE" id="PS00052">
    <property type="entry name" value="RIBOSOMAL_S7"/>
    <property type="match status" value="1"/>
</dbReference>
<name>A0A8J2FWE8_9BACT</name>
<organism evidence="9 10">
    <name type="scientific">Candidatus Methylacidithermus pantelleriae</name>
    <dbReference type="NCBI Taxonomy" id="2744239"/>
    <lineage>
        <taxon>Bacteria</taxon>
        <taxon>Pseudomonadati</taxon>
        <taxon>Verrucomicrobiota</taxon>
        <taxon>Methylacidiphilae</taxon>
        <taxon>Methylacidiphilales</taxon>
        <taxon>Methylacidiphilaceae</taxon>
        <taxon>Candidatus Methylacidithermus</taxon>
    </lineage>
</organism>
<keyword evidence="6" id="KW-0820">tRNA-binding</keyword>
<dbReference type="InterPro" id="IPR036823">
    <property type="entry name" value="Ribosomal_uS7_dom_sf"/>
</dbReference>
<dbReference type="SUPFAM" id="SSF47973">
    <property type="entry name" value="Ribosomal protein S7"/>
    <property type="match status" value="1"/>
</dbReference>
<comment type="caution">
    <text evidence="9">The sequence shown here is derived from an EMBL/GenBank/DDBJ whole genome shotgun (WGS) entry which is preliminary data.</text>
</comment>
<dbReference type="PIRSF" id="PIRSF002122">
    <property type="entry name" value="RPS7p_RPS7a_RPS5e_RPS7o"/>
    <property type="match status" value="1"/>
</dbReference>
<keyword evidence="3 6" id="KW-0694">RNA-binding</keyword>
<keyword evidence="10" id="KW-1185">Reference proteome</keyword>
<dbReference type="InterPro" id="IPR020606">
    <property type="entry name" value="Ribosomal_uS7_CS"/>
</dbReference>
<dbReference type="HAMAP" id="MF_00480_B">
    <property type="entry name" value="Ribosomal_uS7_B"/>
    <property type="match status" value="1"/>
</dbReference>
<comment type="subunit">
    <text evidence="6">Part of the 30S ribosomal subunit. Contacts proteins S9 and S11.</text>
</comment>
<dbReference type="InterPro" id="IPR023798">
    <property type="entry name" value="Ribosomal_uS7_dom"/>
</dbReference>
<reference evidence="9" key="1">
    <citation type="submission" date="2021-02" db="EMBL/GenBank/DDBJ databases">
        <authorList>
            <person name="Cremers G."/>
            <person name="Picone N."/>
        </authorList>
    </citation>
    <scope>NUCLEOTIDE SEQUENCE</scope>
    <source>
        <strain evidence="9">PQ17</strain>
    </source>
</reference>
<evidence type="ECO:0000259" key="8">
    <source>
        <dbReference type="Pfam" id="PF00177"/>
    </source>
</evidence>
<comment type="similarity">
    <text evidence="1 6 7">Belongs to the universal ribosomal protein uS7 family.</text>
</comment>
<dbReference type="GO" id="GO:0000049">
    <property type="term" value="F:tRNA binding"/>
    <property type="evidence" value="ECO:0007669"/>
    <property type="project" value="UniProtKB-UniRule"/>
</dbReference>
<dbReference type="InterPro" id="IPR005717">
    <property type="entry name" value="Ribosomal_uS7_bac/org-type"/>
</dbReference>
<dbReference type="PANTHER" id="PTHR11205">
    <property type="entry name" value="RIBOSOMAL PROTEIN S7"/>
    <property type="match status" value="1"/>
</dbReference>
<dbReference type="EMBL" id="CAJNOB010000023">
    <property type="protein sequence ID" value="CAF0698826.1"/>
    <property type="molecule type" value="Genomic_DNA"/>
</dbReference>
<dbReference type="GO" id="GO:0015935">
    <property type="term" value="C:small ribosomal subunit"/>
    <property type="evidence" value="ECO:0007669"/>
    <property type="project" value="InterPro"/>
</dbReference>
<protein>
    <recommendedName>
        <fullName evidence="6">Small ribosomal subunit protein uS7</fullName>
    </recommendedName>
</protein>
<accession>A0A8J2FWE8</accession>
<dbReference type="RefSeq" id="WP_174582038.1">
    <property type="nucleotide sequence ID" value="NZ_CAJNOB010000023.1"/>
</dbReference>
<evidence type="ECO:0000256" key="1">
    <source>
        <dbReference type="ARBA" id="ARBA00007151"/>
    </source>
</evidence>
<evidence type="ECO:0000313" key="9">
    <source>
        <dbReference type="EMBL" id="CAF0698826.1"/>
    </source>
</evidence>
<evidence type="ECO:0000256" key="4">
    <source>
        <dbReference type="ARBA" id="ARBA00022980"/>
    </source>
</evidence>
<dbReference type="Pfam" id="PF00177">
    <property type="entry name" value="Ribosomal_S7"/>
    <property type="match status" value="1"/>
</dbReference>
<dbReference type="FunFam" id="1.10.455.10:FF:000001">
    <property type="entry name" value="30S ribosomal protein S7"/>
    <property type="match status" value="1"/>
</dbReference>
<evidence type="ECO:0000256" key="6">
    <source>
        <dbReference type="HAMAP-Rule" id="MF_00480"/>
    </source>
</evidence>
<gene>
    <name evidence="6 9" type="primary">rpsG</name>
    <name evidence="9" type="ORF">MPNT_30031</name>
</gene>
<dbReference type="InterPro" id="IPR000235">
    <property type="entry name" value="Ribosomal_uS7"/>
</dbReference>
<feature type="domain" description="Small ribosomal subunit protein uS7" evidence="8">
    <location>
        <begin position="3"/>
        <end position="150"/>
    </location>
</feature>
<evidence type="ECO:0000256" key="2">
    <source>
        <dbReference type="ARBA" id="ARBA00022730"/>
    </source>
</evidence>
<proteinExistence type="inferred from homology"/>
<dbReference type="AlphaFoldDB" id="A0A8J2FWE8"/>
<dbReference type="GO" id="GO:0006412">
    <property type="term" value="P:translation"/>
    <property type="evidence" value="ECO:0007669"/>
    <property type="project" value="UniProtKB-UniRule"/>
</dbReference>
<sequence>MARRHRAEKRVLLPDPRYGSVLVTRLINTVMREGKKPKAEKIVYYAIERANEGRKEADPLEILEKAIDNVKPKLECKSRRVGGATYQVPVEVPPDRQVSLALRWIVGFAKRKKGLPMREALAQELKDAALGTGNAVRRRDEVHRMAHANRAFAHLRF</sequence>
<evidence type="ECO:0000256" key="3">
    <source>
        <dbReference type="ARBA" id="ARBA00022884"/>
    </source>
</evidence>
<comment type="function">
    <text evidence="6">One of the primary rRNA binding proteins, it binds directly to 16S rRNA where it nucleates assembly of the head domain of the 30S subunit. Is located at the subunit interface close to the decoding center, probably blocks exit of the E-site tRNA.</text>
</comment>
<dbReference type="Proteomes" id="UP000663859">
    <property type="component" value="Unassembled WGS sequence"/>
</dbReference>
<dbReference type="Gene3D" id="1.10.455.10">
    <property type="entry name" value="Ribosomal protein S7 domain"/>
    <property type="match status" value="1"/>
</dbReference>
<evidence type="ECO:0000313" key="10">
    <source>
        <dbReference type="Proteomes" id="UP000663859"/>
    </source>
</evidence>
<keyword evidence="5 6" id="KW-0687">Ribonucleoprotein</keyword>
<dbReference type="GO" id="GO:0003735">
    <property type="term" value="F:structural constituent of ribosome"/>
    <property type="evidence" value="ECO:0007669"/>
    <property type="project" value="InterPro"/>
</dbReference>